<feature type="domain" description="SigF-like NTF2-like" evidence="3">
    <location>
        <begin position="33"/>
        <end position="153"/>
    </location>
</feature>
<dbReference type="Proteomes" id="UP000245956">
    <property type="component" value="Unassembled WGS sequence"/>
</dbReference>
<dbReference type="InterPro" id="IPR057514">
    <property type="entry name" value="NTF2_SigF"/>
</dbReference>
<feature type="transmembrane region" description="Helical" evidence="2">
    <location>
        <begin position="209"/>
        <end position="234"/>
    </location>
</feature>
<keyword evidence="2" id="KW-1133">Transmembrane helix</keyword>
<dbReference type="PANTHER" id="PTHR35393">
    <property type="entry name" value="CHROMOSOME 1, WHOLE GENOME SHOTGUN SEQUENCE"/>
    <property type="match status" value="1"/>
</dbReference>
<evidence type="ECO:0000313" key="5">
    <source>
        <dbReference type="Proteomes" id="UP000245956"/>
    </source>
</evidence>
<reference evidence="4 5" key="1">
    <citation type="journal article" date="2016" name="Front. Microbiol.">
        <title>Genome and transcriptome sequences reveal the specific parasitism of the nematophagous Purpureocillium lilacinum 36-1.</title>
        <authorList>
            <person name="Xie J."/>
            <person name="Li S."/>
            <person name="Mo C."/>
            <person name="Xiao X."/>
            <person name="Peng D."/>
            <person name="Wang G."/>
            <person name="Xiao Y."/>
        </authorList>
    </citation>
    <scope>NUCLEOTIDE SEQUENCE [LARGE SCALE GENOMIC DNA]</scope>
    <source>
        <strain evidence="4 5">36-1</strain>
    </source>
</reference>
<feature type="compositionally biased region" description="Polar residues" evidence="1">
    <location>
        <begin position="155"/>
        <end position="174"/>
    </location>
</feature>
<keyword evidence="2" id="KW-0472">Membrane</keyword>
<dbReference type="AlphaFoldDB" id="A0A2U3E048"/>
<feature type="region of interest" description="Disordered" evidence="1">
    <location>
        <begin position="155"/>
        <end position="175"/>
    </location>
</feature>
<sequence length="244" mass="27020">MEHPGECCPPSRAAAAQTLGHLLANSGVNANAVREIASVITTLTTGSVQEQQDTLTNFFVPHASFTHPLCRVPSFSKGTVPLAPGLESRWLLLCIYRWYRTLSPNIDIHIDSAVFDQRSGQLFVSIRQTFAIWFIPLYKAPVKLTTVLNLEQHPASETSPSRNGNTASSNSLSGPGQERLRYFIAHQEDLYQMNDLIQFVCPWLGPLLWFFWQLVSTGLCVAGAVVLLPLYLLLNKGAKAKKVQ</sequence>
<accession>A0A2U3E048</accession>
<evidence type="ECO:0000256" key="2">
    <source>
        <dbReference type="SAM" id="Phobius"/>
    </source>
</evidence>
<dbReference type="PANTHER" id="PTHR35393:SF1">
    <property type="entry name" value="SNOAL-LIKE DOMAIN-CONTAINING PROTEIN"/>
    <property type="match status" value="1"/>
</dbReference>
<dbReference type="EMBL" id="LCWV01000016">
    <property type="protein sequence ID" value="PWI67889.1"/>
    <property type="molecule type" value="Genomic_DNA"/>
</dbReference>
<gene>
    <name evidence="4" type="ORF">PCL_02290</name>
</gene>
<protein>
    <recommendedName>
        <fullName evidence="3">SigF-like NTF2-like domain-containing protein</fullName>
    </recommendedName>
</protein>
<proteinExistence type="predicted"/>
<comment type="caution">
    <text evidence="4">The sequence shown here is derived from an EMBL/GenBank/DDBJ whole genome shotgun (WGS) entry which is preliminary data.</text>
</comment>
<evidence type="ECO:0000313" key="4">
    <source>
        <dbReference type="EMBL" id="PWI67889.1"/>
    </source>
</evidence>
<name>A0A2U3E048_PURLI</name>
<organism evidence="4 5">
    <name type="scientific">Purpureocillium lilacinum</name>
    <name type="common">Paecilomyces lilacinus</name>
    <dbReference type="NCBI Taxonomy" id="33203"/>
    <lineage>
        <taxon>Eukaryota</taxon>
        <taxon>Fungi</taxon>
        <taxon>Dikarya</taxon>
        <taxon>Ascomycota</taxon>
        <taxon>Pezizomycotina</taxon>
        <taxon>Sordariomycetes</taxon>
        <taxon>Hypocreomycetidae</taxon>
        <taxon>Hypocreales</taxon>
        <taxon>Ophiocordycipitaceae</taxon>
        <taxon>Purpureocillium</taxon>
    </lineage>
</organism>
<keyword evidence="2" id="KW-0812">Transmembrane</keyword>
<evidence type="ECO:0000259" key="3">
    <source>
        <dbReference type="Pfam" id="PF24840"/>
    </source>
</evidence>
<dbReference type="Pfam" id="PF24840">
    <property type="entry name" value="NTF2_SigF"/>
    <property type="match status" value="1"/>
</dbReference>
<evidence type="ECO:0000256" key="1">
    <source>
        <dbReference type="SAM" id="MobiDB-lite"/>
    </source>
</evidence>